<keyword evidence="2" id="KW-1185">Reference proteome</keyword>
<organism evidence="1 2">
    <name type="scientific">Arthrobacter ginsengisoli</name>
    <dbReference type="NCBI Taxonomy" id="1356565"/>
    <lineage>
        <taxon>Bacteria</taxon>
        <taxon>Bacillati</taxon>
        <taxon>Actinomycetota</taxon>
        <taxon>Actinomycetes</taxon>
        <taxon>Micrococcales</taxon>
        <taxon>Micrococcaceae</taxon>
        <taxon>Arthrobacter</taxon>
    </lineage>
</organism>
<gene>
    <name evidence="1" type="ORF">J2X01_002578</name>
</gene>
<protein>
    <recommendedName>
        <fullName evidence="3">Integrase catalytic domain-containing protein</fullName>
    </recommendedName>
</protein>
<comment type="caution">
    <text evidence="1">The sequence shown here is derived from an EMBL/GenBank/DDBJ whole genome shotgun (WGS) entry which is preliminary data.</text>
</comment>
<reference evidence="1 2" key="1">
    <citation type="submission" date="2023-07" db="EMBL/GenBank/DDBJ databases">
        <title>Sorghum-associated microbial communities from plants grown in Nebraska, USA.</title>
        <authorList>
            <person name="Schachtman D."/>
        </authorList>
    </citation>
    <scope>NUCLEOTIDE SEQUENCE [LARGE SCALE GENOMIC DNA]</scope>
    <source>
        <strain evidence="1 2">BE167</strain>
    </source>
</reference>
<evidence type="ECO:0008006" key="3">
    <source>
        <dbReference type="Google" id="ProtNLM"/>
    </source>
</evidence>
<sequence>MGDAYDNAAAETVMGMFKNEAVAKDSPVRAALC</sequence>
<name>A0ABU1UDL5_9MICC</name>
<evidence type="ECO:0000313" key="2">
    <source>
        <dbReference type="Proteomes" id="UP001252243"/>
    </source>
</evidence>
<dbReference type="Proteomes" id="UP001252243">
    <property type="component" value="Unassembled WGS sequence"/>
</dbReference>
<evidence type="ECO:0000313" key="1">
    <source>
        <dbReference type="EMBL" id="MDR7083284.1"/>
    </source>
</evidence>
<dbReference type="EMBL" id="JAVDVQ010000010">
    <property type="protein sequence ID" value="MDR7083284.1"/>
    <property type="molecule type" value="Genomic_DNA"/>
</dbReference>
<accession>A0ABU1UDL5</accession>
<proteinExistence type="predicted"/>